<keyword evidence="3" id="KW-0029">Amino-acid transport</keyword>
<proteinExistence type="inferred from homology"/>
<dbReference type="AlphaFoldDB" id="A0A964T413"/>
<evidence type="ECO:0000256" key="3">
    <source>
        <dbReference type="ARBA" id="ARBA00022970"/>
    </source>
</evidence>
<evidence type="ECO:0000256" key="1">
    <source>
        <dbReference type="ARBA" id="ARBA00010062"/>
    </source>
</evidence>
<comment type="similarity">
    <text evidence="1">Belongs to the leucine-binding protein family.</text>
</comment>
<protein>
    <submittedName>
        <fullName evidence="6">ABC transporter</fullName>
    </submittedName>
</protein>
<dbReference type="CDD" id="cd20014">
    <property type="entry name" value="PBP1_RPA0668_benzoate-like"/>
    <property type="match status" value="1"/>
</dbReference>
<reference evidence="6" key="1">
    <citation type="submission" date="2019-03" db="EMBL/GenBank/DDBJ databases">
        <title>Afifella sp. nov., isolated from activated sludge.</title>
        <authorList>
            <person name="Li Q."/>
            <person name="Liu Y."/>
        </authorList>
    </citation>
    <scope>NUCLEOTIDE SEQUENCE</scope>
    <source>
        <strain evidence="6">L72</strain>
    </source>
</reference>
<keyword evidence="3" id="KW-0813">Transport</keyword>
<accession>A0A964T413</accession>
<evidence type="ECO:0000313" key="6">
    <source>
        <dbReference type="EMBL" id="MYZ47127.1"/>
    </source>
</evidence>
<feature type="region of interest" description="Disordered" evidence="4">
    <location>
        <begin position="1"/>
        <end position="43"/>
    </location>
</feature>
<dbReference type="InterPro" id="IPR028082">
    <property type="entry name" value="Peripla_BP_I"/>
</dbReference>
<keyword evidence="2" id="KW-0732">Signal</keyword>
<feature type="compositionally biased region" description="Basic residues" evidence="4">
    <location>
        <begin position="1"/>
        <end position="18"/>
    </location>
</feature>
<evidence type="ECO:0000256" key="2">
    <source>
        <dbReference type="ARBA" id="ARBA00022729"/>
    </source>
</evidence>
<dbReference type="EMBL" id="SPKJ01000010">
    <property type="protein sequence ID" value="MYZ47127.1"/>
    <property type="molecule type" value="Genomic_DNA"/>
</dbReference>
<dbReference type="PANTHER" id="PTHR30483">
    <property type="entry name" value="LEUCINE-SPECIFIC-BINDING PROTEIN"/>
    <property type="match status" value="1"/>
</dbReference>
<dbReference type="InterPro" id="IPR028081">
    <property type="entry name" value="Leu-bd"/>
</dbReference>
<comment type="caution">
    <text evidence="6">The sequence shown here is derived from an EMBL/GenBank/DDBJ whole genome shotgun (WGS) entry which is preliminary data.</text>
</comment>
<keyword evidence="7" id="KW-1185">Reference proteome</keyword>
<dbReference type="Gene3D" id="3.40.50.2300">
    <property type="match status" value="2"/>
</dbReference>
<dbReference type="GO" id="GO:0006865">
    <property type="term" value="P:amino acid transport"/>
    <property type="evidence" value="ECO:0007669"/>
    <property type="project" value="UniProtKB-KW"/>
</dbReference>
<gene>
    <name evidence="6" type="ORF">E4O86_05305</name>
</gene>
<evidence type="ECO:0000259" key="5">
    <source>
        <dbReference type="Pfam" id="PF13458"/>
    </source>
</evidence>
<dbReference type="InterPro" id="IPR051010">
    <property type="entry name" value="BCAA_transport"/>
</dbReference>
<organism evidence="6 7">
    <name type="scientific">Propylenella binzhouense</name>
    <dbReference type="NCBI Taxonomy" id="2555902"/>
    <lineage>
        <taxon>Bacteria</taxon>
        <taxon>Pseudomonadati</taxon>
        <taxon>Pseudomonadota</taxon>
        <taxon>Alphaproteobacteria</taxon>
        <taxon>Hyphomicrobiales</taxon>
        <taxon>Propylenellaceae</taxon>
        <taxon>Propylenella</taxon>
    </lineage>
</organism>
<sequence length="444" mass="47365">MEERKHRRRPAASRRGARLSRSGHDGLKRGAGRAEPARPRRGCWEEPMKKKLAAFAGLAALAGALCSSAAMAQEEIKVGLLLPYKGVFAQLGEDIDRAWELALEQRGGMAAGRKIVLVKADTEADPTVGVRVANRLIRSDGVDVLAGTVSSAVALAVSDLSKRTKTPLVLALAVADELNAENCHPYAIRSGFSAHALQEGSGAYWANELQDKTAVTLGPDYAAGRAMIRGFVDGFTANGGTVKDQYWTVFRQTKDWGPVYAKAKDSGAAMVYAWYAGAESIQAVKQHAEFGLQDTMPLRGDQWLYDSALWSAMGKDTVLGARYATVYTSAAGTPASDAFVKAYSEKYGMVPNVTAGLGYDNALAVLDGIEAVKGDVSDGKAYVDAIRGLTIDAPRGRITFSDANSAQLEKLYLVEVAEEGGKLVEKLVKTIEPGKDLPGCKMDG</sequence>
<name>A0A964T413_9HYPH</name>
<dbReference type="Pfam" id="PF13458">
    <property type="entry name" value="Peripla_BP_6"/>
    <property type="match status" value="1"/>
</dbReference>
<feature type="domain" description="Leucine-binding protein" evidence="5">
    <location>
        <begin position="75"/>
        <end position="419"/>
    </location>
</feature>
<dbReference type="Proteomes" id="UP000773614">
    <property type="component" value="Unassembled WGS sequence"/>
</dbReference>
<dbReference type="SUPFAM" id="SSF53822">
    <property type="entry name" value="Periplasmic binding protein-like I"/>
    <property type="match status" value="1"/>
</dbReference>
<dbReference type="PANTHER" id="PTHR30483:SF6">
    <property type="entry name" value="PERIPLASMIC BINDING PROTEIN OF ABC TRANSPORTER FOR NATURAL AMINO ACIDS"/>
    <property type="match status" value="1"/>
</dbReference>
<evidence type="ECO:0000313" key="7">
    <source>
        <dbReference type="Proteomes" id="UP000773614"/>
    </source>
</evidence>
<evidence type="ECO:0000256" key="4">
    <source>
        <dbReference type="SAM" id="MobiDB-lite"/>
    </source>
</evidence>